<keyword evidence="5" id="KW-0067">ATP-binding</keyword>
<name>A0A9P1DED9_9DINO</name>
<dbReference type="SMART" id="SM00487">
    <property type="entry name" value="DEXDc"/>
    <property type="match status" value="1"/>
</dbReference>
<dbReference type="SMART" id="SM00490">
    <property type="entry name" value="HELICc"/>
    <property type="match status" value="1"/>
</dbReference>
<dbReference type="GO" id="GO:0003724">
    <property type="term" value="F:RNA helicase activity"/>
    <property type="evidence" value="ECO:0007669"/>
    <property type="project" value="UniProtKB-EC"/>
</dbReference>
<dbReference type="Proteomes" id="UP001152797">
    <property type="component" value="Unassembled WGS sequence"/>
</dbReference>
<organism evidence="9">
    <name type="scientific">Cladocopium goreaui</name>
    <dbReference type="NCBI Taxonomy" id="2562237"/>
    <lineage>
        <taxon>Eukaryota</taxon>
        <taxon>Sar</taxon>
        <taxon>Alveolata</taxon>
        <taxon>Dinophyceae</taxon>
        <taxon>Suessiales</taxon>
        <taxon>Symbiodiniaceae</taxon>
        <taxon>Cladocopium</taxon>
    </lineage>
</organism>
<accession>A0A9P1DED9</accession>
<keyword evidence="11" id="KW-1185">Reference proteome</keyword>
<dbReference type="Pfam" id="PF04408">
    <property type="entry name" value="WHD_HA2"/>
    <property type="match status" value="1"/>
</dbReference>
<dbReference type="InterPro" id="IPR002464">
    <property type="entry name" value="DNA/RNA_helicase_DEAH_CS"/>
</dbReference>
<evidence type="ECO:0000256" key="1">
    <source>
        <dbReference type="ARBA" id="ARBA00012552"/>
    </source>
</evidence>
<dbReference type="PANTHER" id="PTHR18934">
    <property type="entry name" value="ATP-DEPENDENT RNA HELICASE"/>
    <property type="match status" value="1"/>
</dbReference>
<reference evidence="10 11" key="2">
    <citation type="submission" date="2024-05" db="EMBL/GenBank/DDBJ databases">
        <authorList>
            <person name="Chen Y."/>
            <person name="Shah S."/>
            <person name="Dougan E. K."/>
            <person name="Thang M."/>
            <person name="Chan C."/>
        </authorList>
    </citation>
    <scope>NUCLEOTIDE SEQUENCE [LARGE SCALE GENOMIC DNA]</scope>
</reference>
<feature type="domain" description="Helicase C-terminal" evidence="8">
    <location>
        <begin position="226"/>
        <end position="425"/>
    </location>
</feature>
<keyword evidence="2" id="KW-0547">Nucleotide-binding</keyword>
<dbReference type="InterPro" id="IPR007502">
    <property type="entry name" value="Helicase-assoc_dom"/>
</dbReference>
<comment type="caution">
    <text evidence="9">The sequence shown here is derived from an EMBL/GenBank/DDBJ whole genome shotgun (WGS) entry which is preliminary data.</text>
</comment>
<dbReference type="GO" id="GO:0005524">
    <property type="term" value="F:ATP binding"/>
    <property type="evidence" value="ECO:0007669"/>
    <property type="project" value="UniProtKB-KW"/>
</dbReference>
<dbReference type="Pfam" id="PF00271">
    <property type="entry name" value="Helicase_C"/>
    <property type="match status" value="1"/>
</dbReference>
<dbReference type="SMART" id="SM00847">
    <property type="entry name" value="HA2"/>
    <property type="match status" value="1"/>
</dbReference>
<dbReference type="InterPro" id="IPR001650">
    <property type="entry name" value="Helicase_C-like"/>
</dbReference>
<dbReference type="GO" id="GO:0003725">
    <property type="term" value="F:double-stranded RNA binding"/>
    <property type="evidence" value="ECO:0007669"/>
    <property type="project" value="TreeGrafter"/>
</dbReference>
<dbReference type="Pfam" id="PF07717">
    <property type="entry name" value="OB_NTP_bind"/>
    <property type="match status" value="1"/>
</dbReference>
<dbReference type="InterPro" id="IPR048333">
    <property type="entry name" value="HA2_WH"/>
</dbReference>
<dbReference type="OrthoDB" id="10253254at2759"/>
<evidence type="ECO:0000313" key="9">
    <source>
        <dbReference type="EMBL" id="CAI4007937.1"/>
    </source>
</evidence>
<keyword evidence="3" id="KW-0378">Hydrolase</keyword>
<dbReference type="SUPFAM" id="SSF52540">
    <property type="entry name" value="P-loop containing nucleoside triphosphate hydrolases"/>
    <property type="match status" value="1"/>
</dbReference>
<dbReference type="GO" id="GO:0045943">
    <property type="term" value="P:positive regulation of transcription by RNA polymerase I"/>
    <property type="evidence" value="ECO:0007669"/>
    <property type="project" value="TreeGrafter"/>
</dbReference>
<dbReference type="EMBL" id="CAMXCT030004158">
    <property type="protein sequence ID" value="CAL4795249.1"/>
    <property type="molecule type" value="Genomic_DNA"/>
</dbReference>
<sequence length="677" mass="75638">MYSTERPWKRPRPAIKTPDLPILSYREDIVKAVRQHRVVVLVGETGSGKTTQVPRFLYEENVSNRPGSISITQPRRIAAISVANRVASELGCEVGGLVGFHVRFSNCTSSETRIKYMTDGMLVRESAAGGLRSGIRGSSIVILDEAHERSIHTDVLLGLVKKALDQDDPPGLRVVVMSATIHAAPFVNFFGSKEVKLIQVPGRQHAVQVFYTPSPEPDVLEAALVAVLQLHVSRPPGDVLVFLPGQDDIDNLHRLLEEKQEMLAKERQENPDKKVAQQGDFYNGVNLWPTFQQVQNLLIRPIYSSLPFDQQELVFQQTPPGCRKIVLATNIAETSITISGIRYVIDTGLMKLKMSHPQTGVQMLRTVPTSQASALQRAGRAGREAPGEVFRLYVESEFDKLLAQTPAEILRVDMASVYMDLKALGISKIVDFPLVDRPPREALEKAAHFLCRIGALDTKDELTDLGRKLSMMPLDPLYAYCLNMSFEFDCTAEILSIIAMLSADAPIFATSKQRAQTKAFEHEDGDHLSLLSAFNQWKKHQHQKVFASQNGLNHAALEKAVTIRKQLKDVLHQAWGATQISSCGGPKNWATVRRCLLKGLFTQSARRDEVNQNSYRTFLSRQEAKLHPTSVLHRRQLPPPCVIYNELVITAKSYLRVVTEVDPAWLPELCPRFFCTS</sequence>
<dbReference type="PROSITE" id="PS00690">
    <property type="entry name" value="DEAH_ATP_HELICASE"/>
    <property type="match status" value="1"/>
</dbReference>
<dbReference type="PANTHER" id="PTHR18934:SF118">
    <property type="entry name" value="ATP-DEPENDENT RNA HELICASE DHX33"/>
    <property type="match status" value="1"/>
</dbReference>
<keyword evidence="4 10" id="KW-0347">Helicase</keyword>
<proteinExistence type="predicted"/>
<evidence type="ECO:0000256" key="2">
    <source>
        <dbReference type="ARBA" id="ARBA00022741"/>
    </source>
</evidence>
<evidence type="ECO:0000256" key="5">
    <source>
        <dbReference type="ARBA" id="ARBA00022840"/>
    </source>
</evidence>
<evidence type="ECO:0000259" key="8">
    <source>
        <dbReference type="PROSITE" id="PS51194"/>
    </source>
</evidence>
<dbReference type="PROSITE" id="PS51192">
    <property type="entry name" value="HELICASE_ATP_BIND_1"/>
    <property type="match status" value="1"/>
</dbReference>
<evidence type="ECO:0000313" key="11">
    <source>
        <dbReference type="Proteomes" id="UP001152797"/>
    </source>
</evidence>
<dbReference type="CDD" id="cd18791">
    <property type="entry name" value="SF2_C_RHA"/>
    <property type="match status" value="1"/>
</dbReference>
<dbReference type="InterPro" id="IPR011709">
    <property type="entry name" value="DEAD-box_helicase_OB_fold"/>
</dbReference>
<dbReference type="InterPro" id="IPR027417">
    <property type="entry name" value="P-loop_NTPase"/>
</dbReference>
<protein>
    <recommendedName>
        <fullName evidence="1">RNA helicase</fullName>
        <ecNumber evidence="1">3.6.4.13</ecNumber>
    </recommendedName>
</protein>
<dbReference type="Pfam" id="PF00270">
    <property type="entry name" value="DEAD"/>
    <property type="match status" value="1"/>
</dbReference>
<dbReference type="PROSITE" id="PS51194">
    <property type="entry name" value="HELICASE_CTER"/>
    <property type="match status" value="1"/>
</dbReference>
<evidence type="ECO:0000259" key="7">
    <source>
        <dbReference type="PROSITE" id="PS51192"/>
    </source>
</evidence>
<dbReference type="GO" id="GO:0016787">
    <property type="term" value="F:hydrolase activity"/>
    <property type="evidence" value="ECO:0007669"/>
    <property type="project" value="UniProtKB-KW"/>
</dbReference>
<dbReference type="InterPro" id="IPR014001">
    <property type="entry name" value="Helicase_ATP-bd"/>
</dbReference>
<evidence type="ECO:0000313" key="10">
    <source>
        <dbReference type="EMBL" id="CAL4795249.1"/>
    </source>
</evidence>
<gene>
    <name evidence="9" type="ORF">C1SCF055_LOCUS33433</name>
</gene>
<comment type="catalytic activity">
    <reaction evidence="6">
        <text>ATP + H2O = ADP + phosphate + H(+)</text>
        <dbReference type="Rhea" id="RHEA:13065"/>
        <dbReference type="ChEBI" id="CHEBI:15377"/>
        <dbReference type="ChEBI" id="CHEBI:15378"/>
        <dbReference type="ChEBI" id="CHEBI:30616"/>
        <dbReference type="ChEBI" id="CHEBI:43474"/>
        <dbReference type="ChEBI" id="CHEBI:456216"/>
        <dbReference type="EC" id="3.6.4.13"/>
    </reaction>
</comment>
<dbReference type="Pfam" id="PF21010">
    <property type="entry name" value="HA2_C"/>
    <property type="match status" value="1"/>
</dbReference>
<dbReference type="CDD" id="cd17917">
    <property type="entry name" value="DEXHc_RHA-like"/>
    <property type="match status" value="1"/>
</dbReference>
<evidence type="ECO:0000256" key="6">
    <source>
        <dbReference type="ARBA" id="ARBA00047984"/>
    </source>
</evidence>
<dbReference type="AlphaFoldDB" id="A0A9P1DED9"/>
<dbReference type="Gene3D" id="3.40.50.300">
    <property type="entry name" value="P-loop containing nucleotide triphosphate hydrolases"/>
    <property type="match status" value="2"/>
</dbReference>
<feature type="domain" description="Helicase ATP-binding" evidence="7">
    <location>
        <begin position="30"/>
        <end position="199"/>
    </location>
</feature>
<dbReference type="InterPro" id="IPR003593">
    <property type="entry name" value="AAA+_ATPase"/>
</dbReference>
<dbReference type="GO" id="GO:0005730">
    <property type="term" value="C:nucleolus"/>
    <property type="evidence" value="ECO:0007669"/>
    <property type="project" value="TreeGrafter"/>
</dbReference>
<dbReference type="InterPro" id="IPR011545">
    <property type="entry name" value="DEAD/DEAH_box_helicase_dom"/>
</dbReference>
<dbReference type="FunFam" id="3.40.50.300:FF:000145">
    <property type="entry name" value="probable ATP-dependent RNA helicase DHX40"/>
    <property type="match status" value="1"/>
</dbReference>
<reference evidence="9" key="1">
    <citation type="submission" date="2022-10" db="EMBL/GenBank/DDBJ databases">
        <authorList>
            <person name="Chen Y."/>
            <person name="Dougan E. K."/>
            <person name="Chan C."/>
            <person name="Rhodes N."/>
            <person name="Thang M."/>
        </authorList>
    </citation>
    <scope>NUCLEOTIDE SEQUENCE</scope>
</reference>
<dbReference type="EC" id="3.6.4.13" evidence="1"/>
<evidence type="ECO:0000256" key="3">
    <source>
        <dbReference type="ARBA" id="ARBA00022801"/>
    </source>
</evidence>
<dbReference type="SMART" id="SM00382">
    <property type="entry name" value="AAA"/>
    <property type="match status" value="1"/>
</dbReference>
<evidence type="ECO:0000256" key="4">
    <source>
        <dbReference type="ARBA" id="ARBA00022806"/>
    </source>
</evidence>
<dbReference type="Gene3D" id="1.20.120.1080">
    <property type="match status" value="1"/>
</dbReference>
<dbReference type="EMBL" id="CAMXCT010004158">
    <property type="protein sequence ID" value="CAI4007937.1"/>
    <property type="molecule type" value="Genomic_DNA"/>
</dbReference>
<dbReference type="EMBL" id="CAMXCT020004158">
    <property type="protein sequence ID" value="CAL1161312.1"/>
    <property type="molecule type" value="Genomic_DNA"/>
</dbReference>